<dbReference type="SUPFAM" id="SSF81301">
    <property type="entry name" value="Nucleotidyltransferase"/>
    <property type="match status" value="1"/>
</dbReference>
<dbReference type="InterPro" id="IPR043519">
    <property type="entry name" value="NT_sf"/>
</dbReference>
<dbReference type="InterPro" id="IPR052548">
    <property type="entry name" value="Type_VII_TA_antitoxin"/>
</dbReference>
<feature type="domain" description="Polymerase nucleotidyl transferase" evidence="1">
    <location>
        <begin position="18"/>
        <end position="82"/>
    </location>
</feature>
<dbReference type="Pfam" id="PF01909">
    <property type="entry name" value="NTP_transf_2"/>
    <property type="match status" value="1"/>
</dbReference>
<dbReference type="InterPro" id="IPR002934">
    <property type="entry name" value="Polymerase_NTP_transf_dom"/>
</dbReference>
<organism evidence="2 3">
    <name type="scientific">Candidatus Acidulodesulfobacterium acidiphilum</name>
    <dbReference type="NCBI Taxonomy" id="2597224"/>
    <lineage>
        <taxon>Bacteria</taxon>
        <taxon>Deltaproteobacteria</taxon>
        <taxon>Candidatus Acidulodesulfobacterales</taxon>
        <taxon>Candidatus Acidulodesulfobacterium</taxon>
    </lineage>
</organism>
<accession>A0A520X715</accession>
<proteinExistence type="predicted"/>
<dbReference type="Gene3D" id="3.30.460.10">
    <property type="entry name" value="Beta Polymerase, domain 2"/>
    <property type="match status" value="1"/>
</dbReference>
<evidence type="ECO:0000313" key="2">
    <source>
        <dbReference type="EMBL" id="RZV36961.1"/>
    </source>
</evidence>
<dbReference type="AlphaFoldDB" id="A0A520X715"/>
<evidence type="ECO:0000259" key="1">
    <source>
        <dbReference type="Pfam" id="PF01909"/>
    </source>
</evidence>
<comment type="caution">
    <text evidence="2">The sequence shown here is derived from an EMBL/GenBank/DDBJ whole genome shotgun (WGS) entry which is preliminary data.</text>
</comment>
<protein>
    <submittedName>
        <fullName evidence="2">Nucleotidyltransferase domain-containing protein</fullName>
    </submittedName>
</protein>
<evidence type="ECO:0000313" key="3">
    <source>
        <dbReference type="Proteomes" id="UP000322454"/>
    </source>
</evidence>
<reference evidence="2 3" key="1">
    <citation type="submission" date="2019-01" db="EMBL/GenBank/DDBJ databases">
        <title>Insights into ecological role of a new deltaproteobacterial order Candidatus Sinidesulfobacterales (Sva0485) by metagenomics and metatranscriptomics.</title>
        <authorList>
            <person name="Tan S."/>
            <person name="Liu J."/>
            <person name="Fang Y."/>
            <person name="Hedlund B."/>
            <person name="Lian Z.-H."/>
            <person name="Huang L.-Y."/>
            <person name="Li J.-T."/>
            <person name="Huang L.-N."/>
            <person name="Li W.-J."/>
            <person name="Jiang H.-C."/>
            <person name="Dong H.-L."/>
            <person name="Shu W.-S."/>
        </authorList>
    </citation>
    <scope>NUCLEOTIDE SEQUENCE [LARGE SCALE GENOMIC DNA]</scope>
    <source>
        <strain evidence="2">AP4</strain>
    </source>
</reference>
<dbReference type="Proteomes" id="UP000322454">
    <property type="component" value="Unassembled WGS sequence"/>
</dbReference>
<dbReference type="CDD" id="cd05403">
    <property type="entry name" value="NT_KNTase_like"/>
    <property type="match status" value="1"/>
</dbReference>
<dbReference type="PANTHER" id="PTHR33933:SF1">
    <property type="entry name" value="PROTEIN ADENYLYLTRANSFERASE MNTA-RELATED"/>
    <property type="match status" value="1"/>
</dbReference>
<dbReference type="PANTHER" id="PTHR33933">
    <property type="entry name" value="NUCLEOTIDYLTRANSFERASE"/>
    <property type="match status" value="1"/>
</dbReference>
<name>A0A520X715_9DELT</name>
<gene>
    <name evidence="2" type="ORF">EVJ48_09765</name>
</gene>
<sequence>MKSIKDLKLKDNEIKAVEELKKTILGIYPDAEIILFGSKARGDYTEDSDIDILILLNTEVNSKLEEKIIGDIYDIELKYGLLFGPLIKNINDWNNDYKGNPFLKENILREGMFI</sequence>
<dbReference type="EMBL" id="SHMQ01000048">
    <property type="protein sequence ID" value="RZV36961.1"/>
    <property type="molecule type" value="Genomic_DNA"/>
</dbReference>
<dbReference type="GO" id="GO:0016779">
    <property type="term" value="F:nucleotidyltransferase activity"/>
    <property type="evidence" value="ECO:0007669"/>
    <property type="project" value="InterPro"/>
</dbReference>